<accession>A0A6A6HJQ7</accession>
<gene>
    <name evidence="1" type="ORF">EV356DRAFT_573456</name>
</gene>
<dbReference type="AlphaFoldDB" id="A0A6A6HJQ7"/>
<name>A0A6A6HJQ7_VIRVR</name>
<evidence type="ECO:0000313" key="1">
    <source>
        <dbReference type="EMBL" id="KAF2238356.1"/>
    </source>
</evidence>
<organism evidence="1 2">
    <name type="scientific">Viridothelium virens</name>
    <name type="common">Speckled blister lichen</name>
    <name type="synonym">Trypethelium virens</name>
    <dbReference type="NCBI Taxonomy" id="1048519"/>
    <lineage>
        <taxon>Eukaryota</taxon>
        <taxon>Fungi</taxon>
        <taxon>Dikarya</taxon>
        <taxon>Ascomycota</taxon>
        <taxon>Pezizomycotina</taxon>
        <taxon>Dothideomycetes</taxon>
        <taxon>Dothideomycetes incertae sedis</taxon>
        <taxon>Trypetheliales</taxon>
        <taxon>Trypetheliaceae</taxon>
        <taxon>Viridothelium</taxon>
    </lineage>
</organism>
<evidence type="ECO:0000313" key="2">
    <source>
        <dbReference type="Proteomes" id="UP000800092"/>
    </source>
</evidence>
<dbReference type="OrthoDB" id="3881729at2759"/>
<reference evidence="1" key="1">
    <citation type="journal article" date="2020" name="Stud. Mycol.">
        <title>101 Dothideomycetes genomes: a test case for predicting lifestyles and emergence of pathogens.</title>
        <authorList>
            <person name="Haridas S."/>
            <person name="Albert R."/>
            <person name="Binder M."/>
            <person name="Bloem J."/>
            <person name="Labutti K."/>
            <person name="Salamov A."/>
            <person name="Andreopoulos B."/>
            <person name="Baker S."/>
            <person name="Barry K."/>
            <person name="Bills G."/>
            <person name="Bluhm B."/>
            <person name="Cannon C."/>
            <person name="Castanera R."/>
            <person name="Culley D."/>
            <person name="Daum C."/>
            <person name="Ezra D."/>
            <person name="Gonzalez J."/>
            <person name="Henrissat B."/>
            <person name="Kuo A."/>
            <person name="Liang C."/>
            <person name="Lipzen A."/>
            <person name="Lutzoni F."/>
            <person name="Magnuson J."/>
            <person name="Mondo S."/>
            <person name="Nolan M."/>
            <person name="Ohm R."/>
            <person name="Pangilinan J."/>
            <person name="Park H.-J."/>
            <person name="Ramirez L."/>
            <person name="Alfaro M."/>
            <person name="Sun H."/>
            <person name="Tritt A."/>
            <person name="Yoshinaga Y."/>
            <person name="Zwiers L.-H."/>
            <person name="Turgeon B."/>
            <person name="Goodwin S."/>
            <person name="Spatafora J."/>
            <person name="Crous P."/>
            <person name="Grigoriev I."/>
        </authorList>
    </citation>
    <scope>NUCLEOTIDE SEQUENCE</scope>
    <source>
        <strain evidence="1">Tuck. ex Michener</strain>
    </source>
</reference>
<dbReference type="Proteomes" id="UP000800092">
    <property type="component" value="Unassembled WGS sequence"/>
</dbReference>
<dbReference type="EMBL" id="ML991776">
    <property type="protein sequence ID" value="KAF2238356.1"/>
    <property type="molecule type" value="Genomic_DNA"/>
</dbReference>
<proteinExistence type="predicted"/>
<sequence>MFKPTQILQKSQARLRGQRGPAIRILRKAIRTINPDAIIPPNLMPEHATPPPRAWKEMGIPIHKLMPEHNQRTELPEFSRNQSPEHHAGLISWQDTTRKDLSDSIKNGEEQLPAIVARKGGRIEVPFASQGKVSDSYPVGYKPPAPLYWNHSIYAYNKNTMPIIPATSATARRMIRLYYNMIPRGFNDVLGRQLSRPRYLLRSTFRAFIADRMHNKMPVDSDIMSRVQPRKKGRMAFWRPLRNLSSKQPNVQFKHYSDKVNIATYVYDRRIQGLKHRMAVLGRRLQRTLRMSTRTGWATFGRSCDSWEHWKAKSEEVLPGSKSGRTRRTRLVV</sequence>
<protein>
    <submittedName>
        <fullName evidence="1">Uncharacterized protein</fullName>
    </submittedName>
</protein>
<keyword evidence="2" id="KW-1185">Reference proteome</keyword>